<evidence type="ECO:0000256" key="3">
    <source>
        <dbReference type="ARBA" id="ARBA00023242"/>
    </source>
</evidence>
<evidence type="ECO:0000259" key="5">
    <source>
        <dbReference type="PROSITE" id="PS50172"/>
    </source>
</evidence>
<dbReference type="SUPFAM" id="SSF52113">
    <property type="entry name" value="BRCT domain"/>
    <property type="match status" value="1"/>
</dbReference>
<feature type="compositionally biased region" description="Pro residues" evidence="4">
    <location>
        <begin position="51"/>
        <end position="63"/>
    </location>
</feature>
<dbReference type="InterPro" id="IPR047252">
    <property type="entry name" value="TP53BP1-like"/>
</dbReference>
<feature type="compositionally biased region" description="Low complexity" evidence="4">
    <location>
        <begin position="291"/>
        <end position="302"/>
    </location>
</feature>
<dbReference type="Gene3D" id="3.40.50.10190">
    <property type="entry name" value="BRCT domain"/>
    <property type="match status" value="1"/>
</dbReference>
<sequence length="1013" mass="109743">MPARSKSIRQAEKRALEGTNESQDSQELMDAYMKSIGIGILSSSPVAAQPFPLPLPLPVPIPVPTQRKSKKSQPQPPPKRTASHEEASSLVETQDTTRHVSLPDQTRAPTQTYAQGSEVSDPNDVLGLVDDDDIATRVDVPTTKKMDSSQQSPTQSNHGRSYEQYLPTSSPGRAALPNDDSQSSDKRARGSSHDEKTLLEHDIGAVNFNFDHLAAIGQTDSSNRTRLRGLGSQHQTPPLEFPETPAPLQNPFRHSRSQLLPPSQLFHQFSSAVKHLSPTSSRPSPNDFTHNSISPNPIISSPLKARGLRSTPIADPTSSPLILPGTTSSGFRDRAESPVDTASSKTRVVPDSPYRDHRKKSVQEPNAHYEPMRKSQERRSTSEARSGEDDDDNDSIKRKMKVKSRKEAALRQLTAISFAPPLKSDDIEVPSTNKGRPTTPTEEPSDEHGPEDEQAPTQDIVADSQVHGLNPVQDQLLNDQDSTQSDLDQTQELDAAEPMPKAAQEPPRTLPSPSTKVKRPLAGVETSSADAIPETSQARKTSQAQMTSKAHTDNGIPQSDLPLPKAKSTPVFKSSPPALSTRSRKTTTTSPRGAVTGSASTLSNLASTPSLSSGTTPATENSELTNPTIDITAASNSSPAVAKNQRREANGNLPRLKSRSTESLRQSSRLGLRPPSSADELSRSQSATPTFDQSLLGSRASIFKTSRTSTKAQQSHRGPLLFEGMAFAISFQARKTGETKDQFKGRMGYAATIEKRIKQAGGKILHNGFDELFEALPVKTIPDSPISGLRTEPDLSLSETGGATGFTALIADGHSRKVKYMQALALGLPCIASRWVTSCLDKNDLVDWIPYLLCAGQSAFLGDAIRSRNLSPYEASTAQLTNVISQRTKLLEGSKILLVMKKSVEAKKMAYVFLARVLGALLYRVYSIEEARVEMKAAEDSGRPFDWVYVDGKSSDHGGLFSTATGADGKKRKRASTAASGPPPKKIRTLSDELVIQSLILGRLIEEGEMEEY</sequence>
<dbReference type="GO" id="GO:0045944">
    <property type="term" value="P:positive regulation of transcription by RNA polymerase II"/>
    <property type="evidence" value="ECO:0007669"/>
    <property type="project" value="TreeGrafter"/>
</dbReference>
<feature type="compositionally biased region" description="Basic and acidic residues" evidence="4">
    <location>
        <begin position="183"/>
        <end position="195"/>
    </location>
</feature>
<reference evidence="6" key="2">
    <citation type="submission" date="2023-06" db="EMBL/GenBank/DDBJ databases">
        <authorList>
            <consortium name="Lawrence Berkeley National Laboratory"/>
            <person name="Haridas S."/>
            <person name="Hensen N."/>
            <person name="Bonometti L."/>
            <person name="Westerberg I."/>
            <person name="Brannstrom I.O."/>
            <person name="Guillou S."/>
            <person name="Cros-Aarteil S."/>
            <person name="Calhoun S."/>
            <person name="Kuo A."/>
            <person name="Mondo S."/>
            <person name="Pangilinan J."/>
            <person name="Riley R."/>
            <person name="Labutti K."/>
            <person name="Andreopoulos B."/>
            <person name="Lipzen A."/>
            <person name="Chen C."/>
            <person name="Yanf M."/>
            <person name="Daum C."/>
            <person name="Ng V."/>
            <person name="Clum A."/>
            <person name="Steindorff A."/>
            <person name="Ohm R."/>
            <person name="Martin F."/>
            <person name="Silar P."/>
            <person name="Natvig D."/>
            <person name="Lalanne C."/>
            <person name="Gautier V."/>
            <person name="Ament-Velasquez S.L."/>
            <person name="Kruys A."/>
            <person name="Hutchinson M.I."/>
            <person name="Powell A.J."/>
            <person name="Barry K."/>
            <person name="Miller A.N."/>
            <person name="Grigoriev I.V."/>
            <person name="Debuchy R."/>
            <person name="Gladieux P."/>
            <person name="Thoren M.H."/>
            <person name="Johannesson H."/>
        </authorList>
    </citation>
    <scope>NUCLEOTIDE SEQUENCE</scope>
    <source>
        <strain evidence="6">SMH4131-1</strain>
    </source>
</reference>
<feature type="compositionally biased region" description="Polar residues" evidence="4">
    <location>
        <begin position="148"/>
        <end position="159"/>
    </location>
</feature>
<gene>
    <name evidence="6" type="ORF">B0T19DRAFT_164318</name>
</gene>
<dbReference type="EMBL" id="JAUEPO010000003">
    <property type="protein sequence ID" value="KAK3327494.1"/>
    <property type="molecule type" value="Genomic_DNA"/>
</dbReference>
<feature type="compositionally biased region" description="Low complexity" evidence="4">
    <location>
        <begin position="473"/>
        <end position="488"/>
    </location>
</feature>
<keyword evidence="7" id="KW-1185">Reference proteome</keyword>
<dbReference type="InterPro" id="IPR001357">
    <property type="entry name" value="BRCT_dom"/>
</dbReference>
<evidence type="ECO:0000256" key="4">
    <source>
        <dbReference type="SAM" id="MobiDB-lite"/>
    </source>
</evidence>
<comment type="caution">
    <text evidence="6">The sequence shown here is derived from an EMBL/GenBank/DDBJ whole genome shotgun (WGS) entry which is preliminary data.</text>
</comment>
<dbReference type="InterPro" id="IPR036420">
    <property type="entry name" value="BRCT_dom_sf"/>
</dbReference>
<evidence type="ECO:0000313" key="7">
    <source>
        <dbReference type="Proteomes" id="UP001286456"/>
    </source>
</evidence>
<feature type="compositionally biased region" description="Polar residues" evidence="4">
    <location>
        <begin position="272"/>
        <end position="290"/>
    </location>
</feature>
<dbReference type="InterPro" id="IPR047249">
    <property type="entry name" value="BRCT_p53bp1-like_rpt1"/>
</dbReference>
<evidence type="ECO:0000256" key="1">
    <source>
        <dbReference type="ARBA" id="ARBA00004123"/>
    </source>
</evidence>
<dbReference type="GO" id="GO:0042393">
    <property type="term" value="F:histone binding"/>
    <property type="evidence" value="ECO:0007669"/>
    <property type="project" value="TreeGrafter"/>
</dbReference>
<comment type="subcellular location">
    <subcellularLocation>
        <location evidence="1">Nucleus</location>
    </subcellularLocation>
</comment>
<proteinExistence type="predicted"/>
<feature type="domain" description="BRCT" evidence="5">
    <location>
        <begin position="788"/>
        <end position="853"/>
    </location>
</feature>
<feature type="region of interest" description="Disordered" evidence="4">
    <location>
        <begin position="1"/>
        <end position="28"/>
    </location>
</feature>
<keyword evidence="2" id="KW-0227">DNA damage</keyword>
<dbReference type="PROSITE" id="PS50172">
    <property type="entry name" value="BRCT"/>
    <property type="match status" value="1"/>
</dbReference>
<dbReference type="Proteomes" id="UP001286456">
    <property type="component" value="Unassembled WGS sequence"/>
</dbReference>
<feature type="compositionally biased region" description="Polar residues" evidence="4">
    <location>
        <begin position="525"/>
        <end position="549"/>
    </location>
</feature>
<name>A0AAE0IM17_9PEZI</name>
<dbReference type="GO" id="GO:0005634">
    <property type="term" value="C:nucleus"/>
    <property type="evidence" value="ECO:0007669"/>
    <property type="project" value="UniProtKB-SubCell"/>
</dbReference>
<keyword evidence="3" id="KW-0539">Nucleus</keyword>
<dbReference type="GO" id="GO:0000077">
    <property type="term" value="P:DNA damage checkpoint signaling"/>
    <property type="evidence" value="ECO:0007669"/>
    <property type="project" value="TreeGrafter"/>
</dbReference>
<reference evidence="6" key="1">
    <citation type="journal article" date="2023" name="Mol. Phylogenet. Evol.">
        <title>Genome-scale phylogeny and comparative genomics of the fungal order Sordariales.</title>
        <authorList>
            <person name="Hensen N."/>
            <person name="Bonometti L."/>
            <person name="Westerberg I."/>
            <person name="Brannstrom I.O."/>
            <person name="Guillou S."/>
            <person name="Cros-Aarteil S."/>
            <person name="Calhoun S."/>
            <person name="Haridas S."/>
            <person name="Kuo A."/>
            <person name="Mondo S."/>
            <person name="Pangilinan J."/>
            <person name="Riley R."/>
            <person name="LaButti K."/>
            <person name="Andreopoulos B."/>
            <person name="Lipzen A."/>
            <person name="Chen C."/>
            <person name="Yan M."/>
            <person name="Daum C."/>
            <person name="Ng V."/>
            <person name="Clum A."/>
            <person name="Steindorff A."/>
            <person name="Ohm R.A."/>
            <person name="Martin F."/>
            <person name="Silar P."/>
            <person name="Natvig D.O."/>
            <person name="Lalanne C."/>
            <person name="Gautier V."/>
            <person name="Ament-Velasquez S.L."/>
            <person name="Kruys A."/>
            <person name="Hutchinson M.I."/>
            <person name="Powell A.J."/>
            <person name="Barry K."/>
            <person name="Miller A.N."/>
            <person name="Grigoriev I.V."/>
            <person name="Debuchy R."/>
            <person name="Gladieux P."/>
            <person name="Hiltunen Thoren M."/>
            <person name="Johannesson H."/>
        </authorList>
    </citation>
    <scope>NUCLEOTIDE SEQUENCE</scope>
    <source>
        <strain evidence="6">SMH4131-1</strain>
    </source>
</reference>
<organism evidence="6 7">
    <name type="scientific">Cercophora scortea</name>
    <dbReference type="NCBI Taxonomy" id="314031"/>
    <lineage>
        <taxon>Eukaryota</taxon>
        <taxon>Fungi</taxon>
        <taxon>Dikarya</taxon>
        <taxon>Ascomycota</taxon>
        <taxon>Pezizomycotina</taxon>
        <taxon>Sordariomycetes</taxon>
        <taxon>Sordariomycetidae</taxon>
        <taxon>Sordariales</taxon>
        <taxon>Lasiosphaeriaceae</taxon>
        <taxon>Cercophora</taxon>
    </lineage>
</organism>
<evidence type="ECO:0000313" key="6">
    <source>
        <dbReference type="EMBL" id="KAK3327494.1"/>
    </source>
</evidence>
<feature type="region of interest" description="Disordered" evidence="4">
    <location>
        <begin position="223"/>
        <end position="256"/>
    </location>
</feature>
<dbReference type="PANTHER" id="PTHR15321">
    <property type="entry name" value="TUMOR SUPPRESSOR P53-BINDING PROTEIN 1"/>
    <property type="match status" value="1"/>
</dbReference>
<feature type="compositionally biased region" description="Polar residues" evidence="4">
    <location>
        <begin position="597"/>
        <end position="639"/>
    </location>
</feature>
<feature type="compositionally biased region" description="Polar residues" evidence="4">
    <location>
        <begin position="103"/>
        <end position="120"/>
    </location>
</feature>
<feature type="compositionally biased region" description="Basic and acidic residues" evidence="4">
    <location>
        <begin position="370"/>
        <end position="387"/>
    </location>
</feature>
<feature type="region of interest" description="Disordered" evidence="4">
    <location>
        <begin position="272"/>
        <end position="691"/>
    </location>
</feature>
<feature type="compositionally biased region" description="Acidic residues" evidence="4">
    <location>
        <begin position="443"/>
        <end position="454"/>
    </location>
</feature>
<feature type="compositionally biased region" description="Polar residues" evidence="4">
    <location>
        <begin position="430"/>
        <end position="442"/>
    </location>
</feature>
<evidence type="ECO:0000256" key="2">
    <source>
        <dbReference type="ARBA" id="ARBA00022763"/>
    </source>
</evidence>
<dbReference type="PANTHER" id="PTHR15321:SF3">
    <property type="entry name" value="TP53-BINDING PROTEIN 1"/>
    <property type="match status" value="1"/>
</dbReference>
<feature type="region of interest" description="Disordered" evidence="4">
    <location>
        <begin position="961"/>
        <end position="986"/>
    </location>
</feature>
<dbReference type="AlphaFoldDB" id="A0AAE0IM17"/>
<accession>A0AAE0IM17</accession>
<feature type="region of interest" description="Disordered" evidence="4">
    <location>
        <begin position="45"/>
        <end position="195"/>
    </location>
</feature>
<feature type="compositionally biased region" description="Polar residues" evidence="4">
    <location>
        <begin position="316"/>
        <end position="330"/>
    </location>
</feature>
<protein>
    <recommendedName>
        <fullName evidence="5">BRCT domain-containing protein</fullName>
    </recommendedName>
</protein>
<dbReference type="CDD" id="cd17745">
    <property type="entry name" value="BRCT_p53bp1_rpt1"/>
    <property type="match status" value="1"/>
</dbReference>